<dbReference type="EMBL" id="QTSX02005780">
    <property type="protein sequence ID" value="KAJ9057604.1"/>
    <property type="molecule type" value="Genomic_DNA"/>
</dbReference>
<gene>
    <name evidence="1" type="ORF">DSO57_1021017</name>
</gene>
<evidence type="ECO:0000313" key="1">
    <source>
        <dbReference type="EMBL" id="KAJ9057604.1"/>
    </source>
</evidence>
<protein>
    <submittedName>
        <fullName evidence="1">Uncharacterized protein</fullName>
    </submittedName>
</protein>
<keyword evidence="2" id="KW-1185">Reference proteome</keyword>
<proteinExistence type="predicted"/>
<dbReference type="Proteomes" id="UP001165960">
    <property type="component" value="Unassembled WGS sequence"/>
</dbReference>
<comment type="caution">
    <text evidence="1">The sequence shown here is derived from an EMBL/GenBank/DDBJ whole genome shotgun (WGS) entry which is preliminary data.</text>
</comment>
<evidence type="ECO:0000313" key="2">
    <source>
        <dbReference type="Proteomes" id="UP001165960"/>
    </source>
</evidence>
<reference evidence="1" key="1">
    <citation type="submission" date="2022-04" db="EMBL/GenBank/DDBJ databases">
        <title>Genome of the entomopathogenic fungus Entomophthora muscae.</title>
        <authorList>
            <person name="Elya C."/>
            <person name="Lovett B.R."/>
            <person name="Lee E."/>
            <person name="Macias A.M."/>
            <person name="Hajek A.E."/>
            <person name="De Bivort B.L."/>
            <person name="Kasson M.T."/>
            <person name="De Fine Licht H.H."/>
            <person name="Stajich J.E."/>
        </authorList>
    </citation>
    <scope>NUCLEOTIDE SEQUENCE</scope>
    <source>
        <strain evidence="1">Berkeley</strain>
    </source>
</reference>
<name>A0ACC2S5J5_9FUNG</name>
<accession>A0ACC2S5J5</accession>
<sequence length="99" mass="11310">MITDIRSNKQSEDLKDKILQGLGQKRGEKTLPTELLYDEAGLQQYGRIMELDEYYLVDAEISILRDKMDEIMEYIPDGATLIELGAGSLSKTKLILRCR</sequence>
<organism evidence="1 2">
    <name type="scientific">Entomophthora muscae</name>
    <dbReference type="NCBI Taxonomy" id="34485"/>
    <lineage>
        <taxon>Eukaryota</taxon>
        <taxon>Fungi</taxon>
        <taxon>Fungi incertae sedis</taxon>
        <taxon>Zoopagomycota</taxon>
        <taxon>Entomophthoromycotina</taxon>
        <taxon>Entomophthoromycetes</taxon>
        <taxon>Entomophthorales</taxon>
        <taxon>Entomophthoraceae</taxon>
        <taxon>Entomophthora</taxon>
    </lineage>
</organism>